<dbReference type="Pfam" id="PF01909">
    <property type="entry name" value="NTP_transf_2"/>
    <property type="match status" value="1"/>
</dbReference>
<reference evidence="3" key="1">
    <citation type="submission" date="2017-09" db="EMBL/GenBank/DDBJ databases">
        <title>Depth-based differentiation of microbial function through sediment-hosted aquifers and enrichment of novel symbionts in the deep terrestrial subsurface.</title>
        <authorList>
            <person name="Probst A.J."/>
            <person name="Ladd B."/>
            <person name="Jarett J.K."/>
            <person name="Geller-Mcgrath D.E."/>
            <person name="Sieber C.M.K."/>
            <person name="Emerson J.B."/>
            <person name="Anantharaman K."/>
            <person name="Thomas B.C."/>
            <person name="Malmstrom R."/>
            <person name="Stieglmeier M."/>
            <person name="Klingl A."/>
            <person name="Woyke T."/>
            <person name="Ryan C.M."/>
            <person name="Banfield J.F."/>
        </authorList>
    </citation>
    <scope>NUCLEOTIDE SEQUENCE [LARGE SCALE GENOMIC DNA]</scope>
</reference>
<organism evidence="2 3">
    <name type="scientific">bacterium (Candidatus Gribaldobacteria) CG08_land_8_20_14_0_20_39_15</name>
    <dbReference type="NCBI Taxonomy" id="2014273"/>
    <lineage>
        <taxon>Bacteria</taxon>
        <taxon>Candidatus Gribaldobacteria</taxon>
    </lineage>
</organism>
<comment type="caution">
    <text evidence="2">The sequence shown here is derived from an EMBL/GenBank/DDBJ whole genome shotgun (WGS) entry which is preliminary data.</text>
</comment>
<dbReference type="CDD" id="cd05403">
    <property type="entry name" value="NT_KNTase_like"/>
    <property type="match status" value="1"/>
</dbReference>
<dbReference type="InterPro" id="IPR043519">
    <property type="entry name" value="NT_sf"/>
</dbReference>
<dbReference type="GO" id="GO:0016779">
    <property type="term" value="F:nucleotidyltransferase activity"/>
    <property type="evidence" value="ECO:0007669"/>
    <property type="project" value="InterPro"/>
</dbReference>
<dbReference type="Proteomes" id="UP000229784">
    <property type="component" value="Unassembled WGS sequence"/>
</dbReference>
<name>A0A2M6XUR5_9BACT</name>
<dbReference type="Gene3D" id="3.30.460.10">
    <property type="entry name" value="Beta Polymerase, domain 2"/>
    <property type="match status" value="1"/>
</dbReference>
<feature type="domain" description="Polymerase nucleotidyl transferase" evidence="1">
    <location>
        <begin position="22"/>
        <end position="82"/>
    </location>
</feature>
<protein>
    <recommendedName>
        <fullName evidence="1">Polymerase nucleotidyl transferase domain-containing protein</fullName>
    </recommendedName>
</protein>
<accession>A0A2M6XUR5</accession>
<evidence type="ECO:0000313" key="3">
    <source>
        <dbReference type="Proteomes" id="UP000229784"/>
    </source>
</evidence>
<evidence type="ECO:0000259" key="1">
    <source>
        <dbReference type="Pfam" id="PF01909"/>
    </source>
</evidence>
<proteinExistence type="predicted"/>
<dbReference type="EMBL" id="PEXQ01000024">
    <property type="protein sequence ID" value="PIU15912.1"/>
    <property type="molecule type" value="Genomic_DNA"/>
</dbReference>
<dbReference type="SUPFAM" id="SSF81301">
    <property type="entry name" value="Nucleotidyltransferase"/>
    <property type="match status" value="1"/>
</dbReference>
<dbReference type="InterPro" id="IPR052548">
    <property type="entry name" value="Type_VII_TA_antitoxin"/>
</dbReference>
<dbReference type="PANTHER" id="PTHR33933:SF1">
    <property type="entry name" value="PROTEIN ADENYLYLTRANSFERASE MNTA-RELATED"/>
    <property type="match status" value="1"/>
</dbReference>
<dbReference type="PANTHER" id="PTHR33933">
    <property type="entry name" value="NUCLEOTIDYLTRANSFERASE"/>
    <property type="match status" value="1"/>
</dbReference>
<sequence>MAQKRISKEKLKIVRTYIKRLSVQDKLPVSRVILFGSLVKGQQRKDSDIDICVISAKFKDGLKATQFLWKKRTIQEAMAGLEPVGFSQQDFAKGGSLIEEIQKTGIVVI</sequence>
<gene>
    <name evidence="2" type="ORF">COT20_01005</name>
</gene>
<dbReference type="InterPro" id="IPR002934">
    <property type="entry name" value="Polymerase_NTP_transf_dom"/>
</dbReference>
<evidence type="ECO:0000313" key="2">
    <source>
        <dbReference type="EMBL" id="PIU15912.1"/>
    </source>
</evidence>
<dbReference type="AlphaFoldDB" id="A0A2M6XUR5"/>